<gene>
    <name evidence="1" type="ordered locus">ESA_pESA3p05430</name>
</gene>
<geneLocation type="plasmid" evidence="1 2">
    <name>pESA3</name>
</geneLocation>
<dbReference type="CDD" id="cd16387">
    <property type="entry name" value="ParB_N_Srx"/>
    <property type="match status" value="1"/>
</dbReference>
<dbReference type="EMBL" id="CP000785">
    <property type="protein sequence ID" value="ABU79627.1"/>
    <property type="molecule type" value="Genomic_DNA"/>
</dbReference>
<reference evidence="2" key="1">
    <citation type="journal article" date="2010" name="PLoS ONE">
        <title>Genome sequence of Cronobacter sakazakii BAA-894 and comparative genomic hybridization analysis with other Cronobacter species.</title>
        <authorList>
            <person name="Kucerova E."/>
            <person name="Clifton S.W."/>
            <person name="Xia X.Q."/>
            <person name="Long F."/>
            <person name="Porwollik S."/>
            <person name="Fulton L."/>
            <person name="Fronick C."/>
            <person name="Minx P."/>
            <person name="Kyung K."/>
            <person name="Warren W."/>
            <person name="Fulton R."/>
            <person name="Feng D."/>
            <person name="Wollam A."/>
            <person name="Shah N."/>
            <person name="Bhonagiri V."/>
            <person name="Nash W.E."/>
            <person name="Hallsworth-Pepin K."/>
            <person name="Wilson R.K."/>
            <person name="McClelland M."/>
            <person name="Forsythe S.J."/>
        </authorList>
    </citation>
    <scope>NUCLEOTIDE SEQUENCE [LARGE SCALE GENOMIC DNA]</scope>
    <source>
        <strain evidence="2">ATCC BAA-894</strain>
    </source>
</reference>
<evidence type="ECO:0000313" key="2">
    <source>
        <dbReference type="Proteomes" id="UP000000260"/>
    </source>
</evidence>
<accession>A7MRJ9</accession>
<dbReference type="KEGG" id="esa:ESA_pESA3p05430"/>
<proteinExistence type="predicted"/>
<dbReference type="Proteomes" id="UP000000260">
    <property type="component" value="Plasmid pESA3"/>
</dbReference>
<dbReference type="HOGENOM" id="CLU_069125_0_0_6"/>
<dbReference type="AlphaFoldDB" id="A7MRJ9"/>
<evidence type="ECO:0000313" key="1">
    <source>
        <dbReference type="EMBL" id="ABU79627.1"/>
    </source>
</evidence>
<name>A7MRJ9_CROS8</name>
<sequence length="357" mass="41157">MQEAQMTHYWWKDLHDRNDAWLGLALTVKGETPPGLALEMLSGHHGRMALQLRGETLFWASMLKDYSGVWLVTNREHPDQQNLLPPVRSEDIEAIKRKGDGAWTGEWCRYFARQLMDSPAPLLAPRDWLLRPMLPAKRQSSYLRNTTPDIDQWYFKTPPSAGDWSVDWALYGEDFRSLTDPEHVRLVDWWWGGHLLMGRYPVDPHAGRLKWWRKKCREGALPPVLVWYVAGLASYIVLDGHYRLHAAMEEGIPPSFLVLSEYAEREFPADEAQRERVQRALALQQANNPGCNIDGINQTLINLWDRRYLYAETHSRATLGNGEGWAREVTAYLRRHGQTTYLENVLNGTENPVDDAG</sequence>
<protein>
    <submittedName>
        <fullName evidence="1">Uncharacterized protein</fullName>
    </submittedName>
</protein>
<keyword evidence="2" id="KW-1185">Reference proteome</keyword>
<keyword evidence="1" id="KW-0614">Plasmid</keyword>
<organism evidence="1 2">
    <name type="scientific">Cronobacter sakazakii (strain ATCC BAA-894)</name>
    <name type="common">Enterobacter sakazakii</name>
    <dbReference type="NCBI Taxonomy" id="290339"/>
    <lineage>
        <taxon>Bacteria</taxon>
        <taxon>Pseudomonadati</taxon>
        <taxon>Pseudomonadota</taxon>
        <taxon>Gammaproteobacteria</taxon>
        <taxon>Enterobacterales</taxon>
        <taxon>Enterobacteriaceae</taxon>
        <taxon>Cronobacter</taxon>
    </lineage>
</organism>